<comment type="caution">
    <text evidence="5">The sequence shown here is derived from an EMBL/GenBank/DDBJ whole genome shotgun (WGS) entry which is preliminary data.</text>
</comment>
<feature type="transmembrane region" description="Helical" evidence="3">
    <location>
        <begin position="97"/>
        <end position="116"/>
    </location>
</feature>
<evidence type="ECO:0000259" key="4">
    <source>
        <dbReference type="PROSITE" id="PS50125"/>
    </source>
</evidence>
<feature type="domain" description="Guanylate cyclase" evidence="4">
    <location>
        <begin position="303"/>
        <end position="432"/>
    </location>
</feature>
<feature type="transmembrane region" description="Helical" evidence="3">
    <location>
        <begin position="260"/>
        <end position="278"/>
    </location>
</feature>
<dbReference type="AlphaFoldDB" id="A0A2W2CHR6"/>
<dbReference type="GO" id="GO:0004016">
    <property type="term" value="F:adenylate cyclase activity"/>
    <property type="evidence" value="ECO:0007669"/>
    <property type="project" value="UniProtKB-ARBA"/>
</dbReference>
<dbReference type="CDD" id="cd07302">
    <property type="entry name" value="CHD"/>
    <property type="match status" value="1"/>
</dbReference>
<feature type="region of interest" description="Disordered" evidence="2">
    <location>
        <begin position="1"/>
        <end position="26"/>
    </location>
</feature>
<evidence type="ECO:0000256" key="1">
    <source>
        <dbReference type="ARBA" id="ARBA00005381"/>
    </source>
</evidence>
<feature type="transmembrane region" description="Helical" evidence="3">
    <location>
        <begin position="201"/>
        <end position="221"/>
    </location>
</feature>
<evidence type="ECO:0000256" key="2">
    <source>
        <dbReference type="SAM" id="MobiDB-lite"/>
    </source>
</evidence>
<name>A0A2W2CHR6_9ACTN</name>
<dbReference type="EMBL" id="POTW01000010">
    <property type="protein sequence ID" value="PZF85096.1"/>
    <property type="molecule type" value="Genomic_DNA"/>
</dbReference>
<reference evidence="5 6" key="1">
    <citation type="submission" date="2018-01" db="EMBL/GenBank/DDBJ databases">
        <title>Draft genome sequence of Jiangella sp. GTF31.</title>
        <authorList>
            <person name="Sahin N."/>
            <person name="Ay H."/>
            <person name="Saygin H."/>
        </authorList>
    </citation>
    <scope>NUCLEOTIDE SEQUENCE [LARGE SCALE GENOMIC DNA]</scope>
    <source>
        <strain evidence="5 6">GTF31</strain>
    </source>
</reference>
<keyword evidence="6" id="KW-1185">Reference proteome</keyword>
<dbReference type="PANTHER" id="PTHR43081">
    <property type="entry name" value="ADENYLATE CYCLASE, TERMINAL-DIFFERENTIATION SPECIFIC-RELATED"/>
    <property type="match status" value="1"/>
</dbReference>
<dbReference type="SUPFAM" id="SSF55073">
    <property type="entry name" value="Nucleotide cyclase"/>
    <property type="match status" value="1"/>
</dbReference>
<dbReference type="GO" id="GO:0009190">
    <property type="term" value="P:cyclic nucleotide biosynthetic process"/>
    <property type="evidence" value="ECO:0007669"/>
    <property type="project" value="InterPro"/>
</dbReference>
<evidence type="ECO:0000256" key="3">
    <source>
        <dbReference type="SAM" id="Phobius"/>
    </source>
</evidence>
<dbReference type="Gene3D" id="3.30.70.1230">
    <property type="entry name" value="Nucleotide cyclase"/>
    <property type="match status" value="1"/>
</dbReference>
<keyword evidence="3" id="KW-0812">Transmembrane</keyword>
<gene>
    <name evidence="5" type="ORF">C1I92_05785</name>
</gene>
<feature type="transmembrane region" description="Helical" evidence="3">
    <location>
        <begin position="34"/>
        <end position="54"/>
    </location>
</feature>
<comment type="similarity">
    <text evidence="1">Belongs to the adenylyl cyclase class-3 family.</text>
</comment>
<dbReference type="Proteomes" id="UP000248764">
    <property type="component" value="Unassembled WGS sequence"/>
</dbReference>
<dbReference type="InterPro" id="IPR001054">
    <property type="entry name" value="A/G_cyclase"/>
</dbReference>
<dbReference type="InterPro" id="IPR050697">
    <property type="entry name" value="Adenylyl/Guanylyl_Cyclase_3/4"/>
</dbReference>
<feature type="transmembrane region" description="Helical" evidence="3">
    <location>
        <begin position="233"/>
        <end position="254"/>
    </location>
</feature>
<dbReference type="PROSITE" id="PS50125">
    <property type="entry name" value="GUANYLATE_CYCLASE_2"/>
    <property type="match status" value="1"/>
</dbReference>
<dbReference type="InterPro" id="IPR029787">
    <property type="entry name" value="Nucleotide_cyclase"/>
</dbReference>
<proteinExistence type="inferred from homology"/>
<protein>
    <recommendedName>
        <fullName evidence="4">Guanylate cyclase domain-containing protein</fullName>
    </recommendedName>
</protein>
<dbReference type="RefSeq" id="WP_111253723.1">
    <property type="nucleotide sequence ID" value="NZ_POTW01000010.1"/>
</dbReference>
<accession>A0A2W2CHR6</accession>
<dbReference type="Pfam" id="PF00211">
    <property type="entry name" value="Guanylate_cyc"/>
    <property type="match status" value="1"/>
</dbReference>
<feature type="compositionally biased region" description="Basic residues" evidence="2">
    <location>
        <begin position="1"/>
        <end position="12"/>
    </location>
</feature>
<feature type="transmembrane region" description="Helical" evidence="3">
    <location>
        <begin position="128"/>
        <end position="148"/>
    </location>
</feature>
<keyword evidence="3" id="KW-0472">Membrane</keyword>
<sequence length="478" mass="50610">MARRLGGRRIRRRPEPAMTQAPRDPPARVVAPRLGMTALLLALPVAGLVVLLAVPDWDVRWQHHPAHFWLVLGAAALSMALAYATGTAARRRNDARVFLVSLAFLAAAGFLGLHALATPGVLLEGSNAGFALATPVGLLVAAVFAAASSTDLAGGRAQSVMRRSGTIRGVLIAVMVLWGVASVTGLAPLDDPAPPERASGPLVWLAVVALLLYLFAVVQYLRLPSHPGSVTLLMAMAAAFVLLAEASVAVALGRNWHASWWEWHLLMLAAFALVAVSAHRQWYEERFAGLYLGDTAKGMRELSVLFADLQGFTSFSERTRPQDVSEMLNEYFTVAIPPVVTQYGGTVDRLVGDAIMVTFNRDGDQPDHARRAAAAALAIQEATATVAARNPGWPRFRVGVNTGEVAVGILGTAGGRTFTVIGDTVNLAARLESAAPVGGVLIGAETARQLPGARTERVEGLEVKGKTGVVEAYRLLGL</sequence>
<organism evidence="5 6">
    <name type="scientific">Jiangella anatolica</name>
    <dbReference type="NCBI Taxonomy" id="2670374"/>
    <lineage>
        <taxon>Bacteria</taxon>
        <taxon>Bacillati</taxon>
        <taxon>Actinomycetota</taxon>
        <taxon>Actinomycetes</taxon>
        <taxon>Jiangellales</taxon>
        <taxon>Jiangellaceae</taxon>
        <taxon>Jiangella</taxon>
    </lineage>
</organism>
<evidence type="ECO:0000313" key="5">
    <source>
        <dbReference type="EMBL" id="PZF85096.1"/>
    </source>
</evidence>
<feature type="transmembrane region" description="Helical" evidence="3">
    <location>
        <begin position="169"/>
        <end position="189"/>
    </location>
</feature>
<evidence type="ECO:0000313" key="6">
    <source>
        <dbReference type="Proteomes" id="UP000248764"/>
    </source>
</evidence>
<keyword evidence="3" id="KW-1133">Transmembrane helix</keyword>
<dbReference type="SMART" id="SM00044">
    <property type="entry name" value="CYCc"/>
    <property type="match status" value="1"/>
</dbReference>
<dbReference type="GO" id="GO:0035556">
    <property type="term" value="P:intracellular signal transduction"/>
    <property type="evidence" value="ECO:0007669"/>
    <property type="project" value="InterPro"/>
</dbReference>
<dbReference type="PANTHER" id="PTHR43081:SF1">
    <property type="entry name" value="ADENYLATE CYCLASE, TERMINAL-DIFFERENTIATION SPECIFIC"/>
    <property type="match status" value="1"/>
</dbReference>
<feature type="transmembrane region" description="Helical" evidence="3">
    <location>
        <begin position="66"/>
        <end position="85"/>
    </location>
</feature>